<sequence>MADPEYDAAQQLKTLSIKRGTSNLLSESFDYDENGNIKETTSSQGNRSYTYDELNQLRSETLPDGTIESYEYDAVGNRLKKTADKNGQSETTTYTYNDNNQLTAVNGQSYTYDKSGNRKRDNRFIYEYDAFNELTMIKNLSGQVIATYKYDEQGRRVSKTVNGKTTNYHYDQGIQVLFETDDNGTITAEYSYDQSGFPLTMTKNGQTYYYVLNGHKDVVALTDASGNVVASYKYDAWGNVLSQSGEIAESNPYRYAGYRYDEESNLYYLIARYYQASEGVFLSRDPDAGDINDSKTLNGYNYANNNPIMNYDPDGHLARAVAQILASIASVAMKKLFDYGEEKAKKYLKKHLIPQIKKITKHFKVIWNKKDHLIYVYDPTIKGSSGRLFAIEKGPAMYKNNKTGKKKKMSGYWHYHIGPTGHYQPSWAAPRGYTIIK</sequence>
<protein>
    <submittedName>
        <fullName evidence="3">RHS repeat-associated core domain-containing protein</fullName>
    </submittedName>
</protein>
<dbReference type="InterPro" id="IPR022385">
    <property type="entry name" value="Rhs_assc_core"/>
</dbReference>
<gene>
    <name evidence="3" type="ORF">WDJ61_18875</name>
</gene>
<geneLocation type="plasmid" evidence="3 4">
    <name>unnamed2</name>
</geneLocation>
<accession>A0ABZ2NCN3</accession>
<proteinExistence type="predicted"/>
<feature type="domain" description="Teneurin-like YD-shell" evidence="2">
    <location>
        <begin position="5"/>
        <end position="308"/>
    </location>
</feature>
<dbReference type="EMBL" id="CP147406">
    <property type="protein sequence ID" value="WXB95041.1"/>
    <property type="molecule type" value="Genomic_DNA"/>
</dbReference>
<dbReference type="PANTHER" id="PTHR32305">
    <property type="match status" value="1"/>
</dbReference>
<evidence type="ECO:0000313" key="3">
    <source>
        <dbReference type="EMBL" id="WXB95041.1"/>
    </source>
</evidence>
<evidence type="ECO:0000256" key="1">
    <source>
        <dbReference type="ARBA" id="ARBA00022737"/>
    </source>
</evidence>
<evidence type="ECO:0000259" key="2">
    <source>
        <dbReference type="Pfam" id="PF25023"/>
    </source>
</evidence>
<organism evidence="3 4">
    <name type="scientific">Bacillus kandeliae</name>
    <dbReference type="NCBI Taxonomy" id="3129297"/>
    <lineage>
        <taxon>Bacteria</taxon>
        <taxon>Bacillati</taxon>
        <taxon>Bacillota</taxon>
        <taxon>Bacilli</taxon>
        <taxon>Bacillales</taxon>
        <taxon>Bacillaceae</taxon>
        <taxon>Bacillus</taxon>
    </lineage>
</organism>
<dbReference type="InterPro" id="IPR006530">
    <property type="entry name" value="YD"/>
</dbReference>
<dbReference type="InterPro" id="IPR050708">
    <property type="entry name" value="T6SS_VgrG/RHS"/>
</dbReference>
<reference evidence="3 4" key="1">
    <citation type="submission" date="2024-02" db="EMBL/GenBank/DDBJ databases">
        <title>Seven novel Bacillus-like species.</title>
        <authorList>
            <person name="Liu G."/>
        </authorList>
    </citation>
    <scope>NUCLEOTIDE SEQUENCE [LARGE SCALE GENOMIC DNA]</scope>
    <source>
        <strain evidence="3 4">FJAT-52991</strain>
        <plasmid evidence="3 4">unnamed2</plasmid>
    </source>
</reference>
<dbReference type="Proteomes" id="UP001387364">
    <property type="component" value="Plasmid unnamed2"/>
</dbReference>
<keyword evidence="4" id="KW-1185">Reference proteome</keyword>
<dbReference type="Pfam" id="PF25023">
    <property type="entry name" value="TEN_YD-shell"/>
    <property type="match status" value="1"/>
</dbReference>
<evidence type="ECO:0000313" key="4">
    <source>
        <dbReference type="Proteomes" id="UP001387364"/>
    </source>
</evidence>
<dbReference type="PANTHER" id="PTHR32305:SF17">
    <property type="entry name" value="TRNA NUCLEASE WAPA"/>
    <property type="match status" value="1"/>
</dbReference>
<dbReference type="RefSeq" id="WP_338754930.1">
    <property type="nucleotide sequence ID" value="NZ_CP147406.1"/>
</dbReference>
<dbReference type="NCBIfam" id="TIGR03696">
    <property type="entry name" value="Rhs_assc_core"/>
    <property type="match status" value="1"/>
</dbReference>
<keyword evidence="1" id="KW-0677">Repeat</keyword>
<name>A0ABZ2NCN3_9BACI</name>
<dbReference type="NCBIfam" id="TIGR01643">
    <property type="entry name" value="YD_repeat_2x"/>
    <property type="match status" value="2"/>
</dbReference>
<dbReference type="Gene3D" id="2.180.10.10">
    <property type="entry name" value="RHS repeat-associated core"/>
    <property type="match status" value="1"/>
</dbReference>
<keyword evidence="3" id="KW-0614">Plasmid</keyword>
<dbReference type="InterPro" id="IPR056823">
    <property type="entry name" value="TEN-like_YD-shell"/>
</dbReference>